<comment type="caution">
    <text evidence="2">The sequence shown here is derived from an EMBL/GenBank/DDBJ whole genome shotgun (WGS) entry which is preliminary data.</text>
</comment>
<accession>A0A7X4KBF0</accession>
<evidence type="ECO:0000313" key="2">
    <source>
        <dbReference type="EMBL" id="MYM66907.1"/>
    </source>
</evidence>
<keyword evidence="1" id="KW-0732">Signal</keyword>
<dbReference type="AlphaFoldDB" id="A0A7X4KBF0"/>
<evidence type="ECO:0008006" key="4">
    <source>
        <dbReference type="Google" id="ProtNLM"/>
    </source>
</evidence>
<evidence type="ECO:0000313" key="3">
    <source>
        <dbReference type="Proteomes" id="UP000450012"/>
    </source>
</evidence>
<dbReference type="RefSeq" id="WP_161013493.1">
    <property type="nucleotide sequence ID" value="NZ_WWCK01000003.1"/>
</dbReference>
<evidence type="ECO:0000256" key="1">
    <source>
        <dbReference type="SAM" id="SignalP"/>
    </source>
</evidence>
<name>A0A7X4KBF0_9BURK</name>
<proteinExistence type="predicted"/>
<organism evidence="2 3">
    <name type="scientific">Duganella rivi</name>
    <dbReference type="NCBI Taxonomy" id="2666083"/>
    <lineage>
        <taxon>Bacteria</taxon>
        <taxon>Pseudomonadati</taxon>
        <taxon>Pseudomonadota</taxon>
        <taxon>Betaproteobacteria</taxon>
        <taxon>Burkholderiales</taxon>
        <taxon>Oxalobacteraceae</taxon>
        <taxon>Telluria group</taxon>
        <taxon>Duganella</taxon>
    </lineage>
</organism>
<reference evidence="2 3" key="1">
    <citation type="submission" date="2019-12" db="EMBL/GenBank/DDBJ databases">
        <title>Novel species isolated from a subtropical stream in China.</title>
        <authorList>
            <person name="Lu H."/>
        </authorList>
    </citation>
    <scope>NUCLEOTIDE SEQUENCE [LARGE SCALE GENOMIC DNA]</scope>
    <source>
        <strain evidence="2 3">FT55W</strain>
    </source>
</reference>
<keyword evidence="3" id="KW-1185">Reference proteome</keyword>
<dbReference type="EMBL" id="WWCK01000003">
    <property type="protein sequence ID" value="MYM66907.1"/>
    <property type="molecule type" value="Genomic_DNA"/>
</dbReference>
<sequence length="219" mass="23675">MSTLLPSVRVRTRLRLSLLAMLGGVAQVAFCAHADPRTASVDEVREVHSRIASVFANRDDFPEAPVSMSRLEKKLYWSGSGSDALLLLPLTVRFRGVSNSYCRLVTANSKSGELALIPLPAQANFDDCSGIDQIRYVDVNGDGLLDVIETVKVKSNVQQGQVATSLVYVSSPLRAGGYCYSDAASRQLAPVDMKNDASVAKALESAKQRLGIVQFDCDH</sequence>
<protein>
    <recommendedName>
        <fullName evidence="4">EF-hand domain-containing protein</fullName>
    </recommendedName>
</protein>
<dbReference type="Proteomes" id="UP000450012">
    <property type="component" value="Unassembled WGS sequence"/>
</dbReference>
<gene>
    <name evidence="2" type="ORF">GTP45_08700</name>
</gene>
<feature type="signal peptide" evidence="1">
    <location>
        <begin position="1"/>
        <end position="34"/>
    </location>
</feature>
<feature type="chain" id="PRO_5031448294" description="EF-hand domain-containing protein" evidence="1">
    <location>
        <begin position="35"/>
        <end position="219"/>
    </location>
</feature>